<dbReference type="InterPro" id="IPR020103">
    <property type="entry name" value="PsdUridine_synth_cat_dom_sf"/>
</dbReference>
<evidence type="ECO:0000313" key="7">
    <source>
        <dbReference type="EMBL" id="SHM47745.1"/>
    </source>
</evidence>
<keyword evidence="3" id="KW-0413">Isomerase</keyword>
<feature type="domain" description="Pseudouridine synthase RsuA/RluA-like" evidence="6">
    <location>
        <begin position="11"/>
        <end position="183"/>
    </location>
</feature>
<dbReference type="EMBL" id="FRCP01000010">
    <property type="protein sequence ID" value="SHM47745.1"/>
    <property type="molecule type" value="Genomic_DNA"/>
</dbReference>
<dbReference type="RefSeq" id="WP_073287320.1">
    <property type="nucleotide sequence ID" value="NZ_FRCP01000010.1"/>
</dbReference>
<evidence type="ECO:0000313" key="8">
    <source>
        <dbReference type="Proteomes" id="UP000184038"/>
    </source>
</evidence>
<evidence type="ECO:0000256" key="4">
    <source>
        <dbReference type="ARBA" id="ARBA00031870"/>
    </source>
</evidence>
<dbReference type="CDD" id="cd02869">
    <property type="entry name" value="PseudoU_synth_RluA_like"/>
    <property type="match status" value="1"/>
</dbReference>
<dbReference type="SUPFAM" id="SSF55120">
    <property type="entry name" value="Pseudouridine synthase"/>
    <property type="match status" value="1"/>
</dbReference>
<dbReference type="PANTHER" id="PTHR21600:SF83">
    <property type="entry name" value="PSEUDOURIDYLATE SYNTHASE RPUSD4, MITOCHONDRIAL"/>
    <property type="match status" value="1"/>
</dbReference>
<evidence type="ECO:0000259" key="6">
    <source>
        <dbReference type="Pfam" id="PF00849"/>
    </source>
</evidence>
<dbReference type="Gene3D" id="3.30.2350.10">
    <property type="entry name" value="Pseudouridine synthase"/>
    <property type="match status" value="1"/>
</dbReference>
<proteinExistence type="inferred from homology"/>
<dbReference type="InterPro" id="IPR050188">
    <property type="entry name" value="RluA_PseudoU_synthase"/>
</dbReference>
<dbReference type="GO" id="GO:0006396">
    <property type="term" value="P:RNA processing"/>
    <property type="evidence" value="ECO:0007669"/>
    <property type="project" value="UniProtKB-ARBA"/>
</dbReference>
<evidence type="ECO:0000256" key="3">
    <source>
        <dbReference type="ARBA" id="ARBA00023235"/>
    </source>
</evidence>
<dbReference type="AlphaFoldDB" id="A0A1M7J417"/>
<evidence type="ECO:0000256" key="1">
    <source>
        <dbReference type="ARBA" id="ARBA00000073"/>
    </source>
</evidence>
<protein>
    <recommendedName>
        <fullName evidence="4">RNA pseudouridylate synthase</fullName>
    </recommendedName>
    <alternativeName>
        <fullName evidence="5">RNA-uridine isomerase</fullName>
    </alternativeName>
</protein>
<dbReference type="GO" id="GO:0003723">
    <property type="term" value="F:RNA binding"/>
    <property type="evidence" value="ECO:0007669"/>
    <property type="project" value="InterPro"/>
</dbReference>
<dbReference type="GO" id="GO:0009982">
    <property type="term" value="F:pseudouridine synthase activity"/>
    <property type="evidence" value="ECO:0007669"/>
    <property type="project" value="InterPro"/>
</dbReference>
<dbReference type="GO" id="GO:0140098">
    <property type="term" value="F:catalytic activity, acting on RNA"/>
    <property type="evidence" value="ECO:0007669"/>
    <property type="project" value="UniProtKB-ARBA"/>
</dbReference>
<organism evidence="7 8">
    <name type="scientific">Anaerosporobacter mobilis DSM 15930</name>
    <dbReference type="NCBI Taxonomy" id="1120996"/>
    <lineage>
        <taxon>Bacteria</taxon>
        <taxon>Bacillati</taxon>
        <taxon>Bacillota</taxon>
        <taxon>Clostridia</taxon>
        <taxon>Lachnospirales</taxon>
        <taxon>Lachnospiraceae</taxon>
        <taxon>Anaerosporobacter</taxon>
    </lineage>
</organism>
<keyword evidence="8" id="KW-1185">Reference proteome</keyword>
<dbReference type="GO" id="GO:0001522">
    <property type="term" value="P:pseudouridine synthesis"/>
    <property type="evidence" value="ECO:0007669"/>
    <property type="project" value="InterPro"/>
</dbReference>
<evidence type="ECO:0000256" key="5">
    <source>
        <dbReference type="ARBA" id="ARBA00033164"/>
    </source>
</evidence>
<name>A0A1M7J417_9FIRM</name>
<dbReference type="PANTHER" id="PTHR21600">
    <property type="entry name" value="MITOCHONDRIAL RNA PSEUDOURIDINE SYNTHASE"/>
    <property type="match status" value="1"/>
</dbReference>
<dbReference type="Proteomes" id="UP000184038">
    <property type="component" value="Unassembled WGS sequence"/>
</dbReference>
<gene>
    <name evidence="7" type="ORF">SAMN02746066_02130</name>
</gene>
<reference evidence="7 8" key="1">
    <citation type="submission" date="2016-11" db="EMBL/GenBank/DDBJ databases">
        <authorList>
            <person name="Jaros S."/>
            <person name="Januszkiewicz K."/>
            <person name="Wedrychowicz H."/>
        </authorList>
    </citation>
    <scope>NUCLEOTIDE SEQUENCE [LARGE SCALE GENOMIC DNA]</scope>
    <source>
        <strain evidence="7 8">DSM 15930</strain>
    </source>
</reference>
<comment type="catalytic activity">
    <reaction evidence="1">
        <text>a uridine in RNA = a pseudouridine in RNA</text>
        <dbReference type="Rhea" id="RHEA:48348"/>
        <dbReference type="Rhea" id="RHEA-COMP:12068"/>
        <dbReference type="Rhea" id="RHEA-COMP:12069"/>
        <dbReference type="ChEBI" id="CHEBI:65314"/>
        <dbReference type="ChEBI" id="CHEBI:65315"/>
    </reaction>
</comment>
<dbReference type="STRING" id="1120996.SAMN02746066_02130"/>
<evidence type="ECO:0000256" key="2">
    <source>
        <dbReference type="ARBA" id="ARBA00010876"/>
    </source>
</evidence>
<dbReference type="OrthoDB" id="9807829at2"/>
<dbReference type="InterPro" id="IPR006145">
    <property type="entry name" value="PsdUridine_synth_RsuA/RluA"/>
</dbReference>
<comment type="similarity">
    <text evidence="2">Belongs to the pseudouridine synthase RluA family.</text>
</comment>
<sequence>MKIPIIYEDSHVIVCEKPVGMLVQSDRSMDVDMVNELKNYLYEKQTEKKEPYLGLIHRLDRPVGGVLVFAKTPVAAKSLSSQVGGEEGGKNPLQKMEKKYYAVVDKDLSDKLGNEAEELVDYLVKDARTNTSKITNAKDKNGKKAVLFYQVLAVSKDEKGYPVTLIEVTLKTGRHHQIRAQMAGNRMPLWGDTKYNDAFIERQKQNPDMRWANVGLYSHTLVFTHPISKKRMQFDASPKDGVFKQFDL</sequence>
<dbReference type="Pfam" id="PF00849">
    <property type="entry name" value="PseudoU_synth_2"/>
    <property type="match status" value="1"/>
</dbReference>
<accession>A0A1M7J417</accession>